<name>A0A085WAY5_9BACT</name>
<dbReference type="InterPro" id="IPR036249">
    <property type="entry name" value="Thioredoxin-like_sf"/>
</dbReference>
<dbReference type="RefSeq" id="WP_044193807.1">
    <property type="nucleotide sequence ID" value="NZ_JMCB01000013.1"/>
</dbReference>
<evidence type="ECO:0000313" key="5">
    <source>
        <dbReference type="Proteomes" id="UP000028725"/>
    </source>
</evidence>
<comment type="similarity">
    <text evidence="1">Belongs to the GST superfamily.</text>
</comment>
<dbReference type="InterPro" id="IPR004045">
    <property type="entry name" value="Glutathione_S-Trfase_N"/>
</dbReference>
<dbReference type="SFLD" id="SFLDG00358">
    <property type="entry name" value="Main_(cytGST)"/>
    <property type="match status" value="1"/>
</dbReference>
<dbReference type="SFLD" id="SFLDG01150">
    <property type="entry name" value="Main.1:_Beta-like"/>
    <property type="match status" value="1"/>
</dbReference>
<dbReference type="InterPro" id="IPR040079">
    <property type="entry name" value="Glutathione_S-Trfase"/>
</dbReference>
<evidence type="ECO:0000313" key="4">
    <source>
        <dbReference type="EMBL" id="KFE64848.1"/>
    </source>
</evidence>
<evidence type="ECO:0000259" key="2">
    <source>
        <dbReference type="PROSITE" id="PS50404"/>
    </source>
</evidence>
<dbReference type="SFLD" id="SFLDS00019">
    <property type="entry name" value="Glutathione_Transferase_(cytos"/>
    <property type="match status" value="1"/>
</dbReference>
<proteinExistence type="inferred from homology"/>
<dbReference type="GO" id="GO:0016740">
    <property type="term" value="F:transferase activity"/>
    <property type="evidence" value="ECO:0007669"/>
    <property type="project" value="UniProtKB-KW"/>
</dbReference>
<dbReference type="Pfam" id="PF00043">
    <property type="entry name" value="GST_C"/>
    <property type="match status" value="1"/>
</dbReference>
<sequence length="204" mass="22899">MKLYSAPRTRAIRARWLLEELEVPYELVRLDLARQENTTPEYLAVHPLGEVPALVDGQVTLLESLAICLYLADRFPEKHLAPPTSSPERGPYYHWMVFAEMSLDPAVMVFYKHAQLPEEQKARAHANEELAKHRTRLTAVLDVINGGLDGREFLVGGAFTAADVVMASILHLANTLKLLDGHPQLVEYVKRHTQRSAVRKAVSG</sequence>
<dbReference type="Gene3D" id="1.20.1050.10">
    <property type="match status" value="1"/>
</dbReference>
<dbReference type="PATRIC" id="fig|394096.3.peg.6200"/>
<keyword evidence="4" id="KW-0808">Transferase</keyword>
<protein>
    <submittedName>
        <fullName evidence="4">Glutathione S-transferase</fullName>
    </submittedName>
</protein>
<dbReference type="STRING" id="394096.DB31_1866"/>
<dbReference type="Proteomes" id="UP000028725">
    <property type="component" value="Unassembled WGS sequence"/>
</dbReference>
<dbReference type="CDD" id="cd03046">
    <property type="entry name" value="GST_N_GTT1_like"/>
    <property type="match status" value="1"/>
</dbReference>
<dbReference type="Gene3D" id="3.40.30.10">
    <property type="entry name" value="Glutaredoxin"/>
    <property type="match status" value="1"/>
</dbReference>
<dbReference type="SUPFAM" id="SSF52833">
    <property type="entry name" value="Thioredoxin-like"/>
    <property type="match status" value="1"/>
</dbReference>
<evidence type="ECO:0000259" key="3">
    <source>
        <dbReference type="PROSITE" id="PS50405"/>
    </source>
</evidence>
<dbReference type="InterPro" id="IPR004046">
    <property type="entry name" value="GST_C"/>
</dbReference>
<feature type="domain" description="GST N-terminal" evidence="2">
    <location>
        <begin position="1"/>
        <end position="79"/>
    </location>
</feature>
<dbReference type="PANTHER" id="PTHR44051:SF8">
    <property type="entry name" value="GLUTATHIONE S-TRANSFERASE GSTA"/>
    <property type="match status" value="1"/>
</dbReference>
<accession>A0A085WAY5</accession>
<keyword evidence="5" id="KW-1185">Reference proteome</keyword>
<organism evidence="4 5">
    <name type="scientific">Hyalangium minutum</name>
    <dbReference type="NCBI Taxonomy" id="394096"/>
    <lineage>
        <taxon>Bacteria</taxon>
        <taxon>Pseudomonadati</taxon>
        <taxon>Myxococcota</taxon>
        <taxon>Myxococcia</taxon>
        <taxon>Myxococcales</taxon>
        <taxon>Cystobacterineae</taxon>
        <taxon>Archangiaceae</taxon>
        <taxon>Hyalangium</taxon>
    </lineage>
</organism>
<evidence type="ECO:0000256" key="1">
    <source>
        <dbReference type="RuleBase" id="RU003494"/>
    </source>
</evidence>
<dbReference type="CDD" id="cd03207">
    <property type="entry name" value="GST_C_8"/>
    <property type="match status" value="1"/>
</dbReference>
<dbReference type="Pfam" id="PF02798">
    <property type="entry name" value="GST_N"/>
    <property type="match status" value="1"/>
</dbReference>
<dbReference type="PROSITE" id="PS50405">
    <property type="entry name" value="GST_CTER"/>
    <property type="match status" value="1"/>
</dbReference>
<dbReference type="AlphaFoldDB" id="A0A085WAY5"/>
<reference evidence="4 5" key="1">
    <citation type="submission" date="2014-04" db="EMBL/GenBank/DDBJ databases">
        <title>Genome assembly of Hyalangium minutum DSM 14724.</title>
        <authorList>
            <person name="Sharma G."/>
            <person name="Subramanian S."/>
        </authorList>
    </citation>
    <scope>NUCLEOTIDE SEQUENCE [LARGE SCALE GENOMIC DNA]</scope>
    <source>
        <strain evidence="4 5">DSM 14724</strain>
    </source>
</reference>
<dbReference type="OrthoDB" id="5740960at2"/>
<feature type="domain" description="GST C-terminal" evidence="3">
    <location>
        <begin position="85"/>
        <end position="204"/>
    </location>
</feature>
<dbReference type="EMBL" id="JMCB01000013">
    <property type="protein sequence ID" value="KFE64848.1"/>
    <property type="molecule type" value="Genomic_DNA"/>
</dbReference>
<dbReference type="PROSITE" id="PS50404">
    <property type="entry name" value="GST_NTER"/>
    <property type="match status" value="1"/>
</dbReference>
<dbReference type="PANTHER" id="PTHR44051">
    <property type="entry name" value="GLUTATHIONE S-TRANSFERASE-RELATED"/>
    <property type="match status" value="1"/>
</dbReference>
<dbReference type="InterPro" id="IPR010987">
    <property type="entry name" value="Glutathione-S-Trfase_C-like"/>
</dbReference>
<dbReference type="SUPFAM" id="SSF47616">
    <property type="entry name" value="GST C-terminal domain-like"/>
    <property type="match status" value="1"/>
</dbReference>
<comment type="caution">
    <text evidence="4">The sequence shown here is derived from an EMBL/GenBank/DDBJ whole genome shotgun (WGS) entry which is preliminary data.</text>
</comment>
<gene>
    <name evidence="4" type="ORF">DB31_1866</name>
</gene>
<dbReference type="InterPro" id="IPR036282">
    <property type="entry name" value="Glutathione-S-Trfase_C_sf"/>
</dbReference>